<gene>
    <name evidence="10" type="ORF">Vsou_24680</name>
</gene>
<dbReference type="CDD" id="cd01335">
    <property type="entry name" value="Radical_SAM"/>
    <property type="match status" value="1"/>
</dbReference>
<evidence type="ECO:0000256" key="6">
    <source>
        <dbReference type="ARBA" id="ARBA00023004"/>
    </source>
</evidence>
<dbReference type="SUPFAM" id="SSF52242">
    <property type="entry name" value="Cobalamin (vitamin B12)-binding domain"/>
    <property type="match status" value="1"/>
</dbReference>
<dbReference type="Pfam" id="PF04055">
    <property type="entry name" value="Radical_SAM"/>
    <property type="match status" value="1"/>
</dbReference>
<dbReference type="InterPro" id="IPR058240">
    <property type="entry name" value="rSAM_sf"/>
</dbReference>
<dbReference type="InterPro" id="IPR023404">
    <property type="entry name" value="rSAM_horseshoe"/>
</dbReference>
<keyword evidence="11" id="KW-1185">Reference proteome</keyword>
<dbReference type="SFLD" id="SFLDG01123">
    <property type="entry name" value="methyltransferase_(Class_B)"/>
    <property type="match status" value="1"/>
</dbReference>
<dbReference type="CDD" id="cd02068">
    <property type="entry name" value="radical_SAM_B12_BD"/>
    <property type="match status" value="1"/>
</dbReference>
<dbReference type="Proteomes" id="UP001060771">
    <property type="component" value="Chromosome"/>
</dbReference>
<feature type="domain" description="Radical SAM core" evidence="9">
    <location>
        <begin position="193"/>
        <end position="416"/>
    </location>
</feature>
<comment type="cofactor">
    <cofactor evidence="1">
        <name>[4Fe-4S] cluster</name>
        <dbReference type="ChEBI" id="CHEBI:49883"/>
    </cofactor>
</comment>
<dbReference type="PROSITE" id="PS51332">
    <property type="entry name" value="B12_BINDING"/>
    <property type="match status" value="1"/>
</dbReference>
<dbReference type="SFLD" id="SFLDG01082">
    <property type="entry name" value="B12-binding_domain_containing"/>
    <property type="match status" value="1"/>
</dbReference>
<evidence type="ECO:0000313" key="10">
    <source>
        <dbReference type="EMBL" id="BDR93375.1"/>
    </source>
</evidence>
<organism evidence="10 11">
    <name type="scientific">Vulcanisaeta souniana JCM 11219</name>
    <dbReference type="NCBI Taxonomy" id="1293586"/>
    <lineage>
        <taxon>Archaea</taxon>
        <taxon>Thermoproteota</taxon>
        <taxon>Thermoprotei</taxon>
        <taxon>Thermoproteales</taxon>
        <taxon>Thermoproteaceae</taxon>
        <taxon>Vulcanisaeta</taxon>
    </lineage>
</organism>
<dbReference type="InterPro" id="IPR006638">
    <property type="entry name" value="Elp3/MiaA/NifB-like_rSAM"/>
</dbReference>
<dbReference type="EMBL" id="AP026830">
    <property type="protein sequence ID" value="BDR93375.1"/>
    <property type="molecule type" value="Genomic_DNA"/>
</dbReference>
<dbReference type="PROSITE" id="PS51918">
    <property type="entry name" value="RADICAL_SAM"/>
    <property type="match status" value="1"/>
</dbReference>
<dbReference type="InterPro" id="IPR051198">
    <property type="entry name" value="BchE-like"/>
</dbReference>
<evidence type="ECO:0000256" key="2">
    <source>
        <dbReference type="ARBA" id="ARBA00022603"/>
    </source>
</evidence>
<dbReference type="SMART" id="SM00729">
    <property type="entry name" value="Elp3"/>
    <property type="match status" value="1"/>
</dbReference>
<evidence type="ECO:0000259" key="9">
    <source>
        <dbReference type="PROSITE" id="PS51918"/>
    </source>
</evidence>
<sequence>MVSVKVLLAVPPGIDKLELYKVLGLKAPPLGLAWIAAVLERAGHKVRIIDSPTEGIDLRTFVNEVKSWQPDVVGLTAITPTVYKAYEAVKAIREYDSDIPIIMGGPHATFMYEEALNNGIDVVVRGEGEYSTLEFVSILDKYGLDAKRLRTVSGLVFRDGSQIVRTSDRPPIRNLDELPPPARHLLPMDKYTIFGKPIRIVHVMASRGCPYGCSFCSTSYFWGRMVRYRSAKAVVDEIEDSMQKYKTNIIVFTDDEFTLGKRFVYEFLREIEERKLDINFSCGSRVDTIDREMMNALKSHGCTALYFGVESGSQETINRIGKRITLERTIKVFQWAKETSIDHVGSFVIGFPWESIDDMKNTVKFAMKLNPSYAQFTVATPYPGTPLYQQAVNDNLIEDFNWEHYTTLRAVMRGYKFTKEQAQKMLQWAYVKYYSRLGFLIHELVHGRLGTVITAIKNSLVPWFTERLLGRSE</sequence>
<keyword evidence="4" id="KW-0949">S-adenosyl-L-methionine</keyword>
<proteinExistence type="predicted"/>
<dbReference type="InterPro" id="IPR036724">
    <property type="entry name" value="Cobalamin-bd_sf"/>
</dbReference>
<keyword evidence="7" id="KW-0411">Iron-sulfur</keyword>
<evidence type="ECO:0000256" key="7">
    <source>
        <dbReference type="ARBA" id="ARBA00023014"/>
    </source>
</evidence>
<dbReference type="Gene3D" id="3.80.30.20">
    <property type="entry name" value="tm_1862 like domain"/>
    <property type="match status" value="1"/>
</dbReference>
<dbReference type="SFLD" id="SFLDS00029">
    <property type="entry name" value="Radical_SAM"/>
    <property type="match status" value="1"/>
</dbReference>
<accession>A0ABM8BQT6</accession>
<protein>
    <submittedName>
        <fullName evidence="10">B12-binding domain-containing radical SAM protein</fullName>
    </submittedName>
</protein>
<evidence type="ECO:0000259" key="8">
    <source>
        <dbReference type="PROSITE" id="PS51332"/>
    </source>
</evidence>
<feature type="domain" description="B12-binding" evidence="8">
    <location>
        <begin position="15"/>
        <end position="146"/>
    </location>
</feature>
<dbReference type="PANTHER" id="PTHR43409">
    <property type="entry name" value="ANAEROBIC MAGNESIUM-PROTOPORPHYRIN IX MONOMETHYL ESTER CYCLASE-RELATED"/>
    <property type="match status" value="1"/>
</dbReference>
<evidence type="ECO:0000313" key="11">
    <source>
        <dbReference type="Proteomes" id="UP001060771"/>
    </source>
</evidence>
<dbReference type="SUPFAM" id="SSF102114">
    <property type="entry name" value="Radical SAM enzymes"/>
    <property type="match status" value="1"/>
</dbReference>
<dbReference type="Pfam" id="PF02310">
    <property type="entry name" value="B12-binding"/>
    <property type="match status" value="1"/>
</dbReference>
<dbReference type="InterPro" id="IPR034466">
    <property type="entry name" value="Methyltransferase_Class_B"/>
</dbReference>
<keyword evidence="2" id="KW-0489">Methyltransferase</keyword>
<dbReference type="PANTHER" id="PTHR43409:SF7">
    <property type="entry name" value="BLL1977 PROTEIN"/>
    <property type="match status" value="1"/>
</dbReference>
<keyword evidence="3" id="KW-0808">Transferase</keyword>
<name>A0ABM8BQT6_9CREN</name>
<dbReference type="Gene3D" id="3.40.50.280">
    <property type="entry name" value="Cobalamin-binding domain"/>
    <property type="match status" value="1"/>
</dbReference>
<evidence type="ECO:0000256" key="5">
    <source>
        <dbReference type="ARBA" id="ARBA00022723"/>
    </source>
</evidence>
<keyword evidence="6" id="KW-0408">Iron</keyword>
<evidence type="ECO:0000256" key="1">
    <source>
        <dbReference type="ARBA" id="ARBA00001966"/>
    </source>
</evidence>
<evidence type="ECO:0000256" key="4">
    <source>
        <dbReference type="ARBA" id="ARBA00022691"/>
    </source>
</evidence>
<dbReference type="InterPro" id="IPR007197">
    <property type="entry name" value="rSAM"/>
</dbReference>
<evidence type="ECO:0000256" key="3">
    <source>
        <dbReference type="ARBA" id="ARBA00022679"/>
    </source>
</evidence>
<keyword evidence="5" id="KW-0479">Metal-binding</keyword>
<reference evidence="11" key="1">
    <citation type="submission" date="2022-09" db="EMBL/GenBank/DDBJ databases">
        <title>Complete genome sequence of Vulcanisaeta souniana.</title>
        <authorList>
            <person name="Kato S."/>
            <person name="Itoh T."/>
            <person name="Ohkuma M."/>
        </authorList>
    </citation>
    <scope>NUCLEOTIDE SEQUENCE [LARGE SCALE GENOMIC DNA]</scope>
    <source>
        <strain evidence="11">JCM 11219</strain>
    </source>
</reference>
<dbReference type="InterPro" id="IPR006158">
    <property type="entry name" value="Cobalamin-bd"/>
</dbReference>